<evidence type="ECO:0000259" key="1">
    <source>
        <dbReference type="SMART" id="SM01235"/>
    </source>
</evidence>
<name>A0ABW1E8T7_9BACT</name>
<evidence type="ECO:0000313" key="2">
    <source>
        <dbReference type="EMBL" id="MFC5860736.1"/>
    </source>
</evidence>
<reference evidence="3" key="1">
    <citation type="journal article" date="2019" name="Int. J. Syst. Evol. Microbiol.">
        <title>The Global Catalogue of Microorganisms (GCM) 10K type strain sequencing project: providing services to taxonomists for standard genome sequencing and annotation.</title>
        <authorList>
            <consortium name="The Broad Institute Genomics Platform"/>
            <consortium name="The Broad Institute Genome Sequencing Center for Infectious Disease"/>
            <person name="Wu L."/>
            <person name="Ma J."/>
        </authorList>
    </citation>
    <scope>NUCLEOTIDE SEQUENCE [LARGE SCALE GENOMIC DNA]</scope>
    <source>
        <strain evidence="3">JCM 4087</strain>
    </source>
</reference>
<dbReference type="InterPro" id="IPR032033">
    <property type="entry name" value="Cytochrome_P460"/>
</dbReference>
<dbReference type="RefSeq" id="WP_263335243.1">
    <property type="nucleotide sequence ID" value="NZ_JAGSYH010000002.1"/>
</dbReference>
<gene>
    <name evidence="2" type="ORF">ACFPT7_00360</name>
</gene>
<dbReference type="EMBL" id="JBHSPH010000001">
    <property type="protein sequence ID" value="MFC5860736.1"/>
    <property type="molecule type" value="Genomic_DNA"/>
</dbReference>
<feature type="domain" description="Haem-binding" evidence="1">
    <location>
        <begin position="12"/>
        <end position="141"/>
    </location>
</feature>
<dbReference type="InterPro" id="IPR025992">
    <property type="entry name" value="Haem-bd"/>
</dbReference>
<dbReference type="SMART" id="SM01235">
    <property type="entry name" value="Haem_bd"/>
    <property type="match status" value="1"/>
</dbReference>
<organism evidence="2 3">
    <name type="scientific">Acidicapsa dinghuensis</name>
    <dbReference type="NCBI Taxonomy" id="2218256"/>
    <lineage>
        <taxon>Bacteria</taxon>
        <taxon>Pseudomonadati</taxon>
        <taxon>Acidobacteriota</taxon>
        <taxon>Terriglobia</taxon>
        <taxon>Terriglobales</taxon>
        <taxon>Acidobacteriaceae</taxon>
        <taxon>Acidicapsa</taxon>
    </lineage>
</organism>
<dbReference type="Pfam" id="PF14376">
    <property type="entry name" value="Haem_bd"/>
    <property type="match status" value="1"/>
</dbReference>
<proteinExistence type="predicted"/>
<comment type="caution">
    <text evidence="2">The sequence shown here is derived from an EMBL/GenBank/DDBJ whole genome shotgun (WGS) entry which is preliminary data.</text>
</comment>
<dbReference type="Gene3D" id="3.50.70.20">
    <property type="entry name" value="Cytochrome P460"/>
    <property type="match status" value="1"/>
</dbReference>
<dbReference type="CDD" id="cd20753">
    <property type="entry name" value="cyt_P460_Mc-like"/>
    <property type="match status" value="1"/>
</dbReference>
<keyword evidence="3" id="KW-1185">Reference proteome</keyword>
<dbReference type="Proteomes" id="UP001596091">
    <property type="component" value="Unassembled WGS sequence"/>
</dbReference>
<dbReference type="Pfam" id="PF16694">
    <property type="entry name" value="Cytochrome_P460"/>
    <property type="match status" value="1"/>
</dbReference>
<evidence type="ECO:0000313" key="3">
    <source>
        <dbReference type="Proteomes" id="UP001596091"/>
    </source>
</evidence>
<accession>A0ABW1E8T7</accession>
<sequence>MRAVWKWIGIVAVIGIAMQLVRPRIGNPPVTAELQAPPEVQSILKNSCYDCHSNETRLKWFDQVAPGYWLVAHDVKEARRHLNFSEIAKLPAAQQRGALFEAVNMIRLGAMPLPQYQAMHPGTAVTPEQLAVLEKYLAPFAETDSVSAAPTPNATQAPAPENTVRLVNDAPQPASGKMSIQTILPELNGFAYPAGWETWKTISATDRGDNHTLRMILGNEIAVKAIAEKKINPWPDGAAFAKVAWQAAPDDNGGLKPGKFIQVEFMAKDASRYAKTDGWGWGRWRGMDLKPYGKDAHFVEECTNCHAPVKGNDFVYTMPLEK</sequence>
<dbReference type="InterPro" id="IPR038142">
    <property type="entry name" value="Cytochrome_P460_sp"/>
</dbReference>
<protein>
    <submittedName>
        <fullName evidence="2">Heme-binding domain-containing protein</fullName>
    </submittedName>
</protein>